<keyword evidence="2" id="KW-0378">Hydrolase</keyword>
<evidence type="ECO:0000313" key="3">
    <source>
        <dbReference type="Proteomes" id="UP000053096"/>
    </source>
</evidence>
<protein>
    <submittedName>
        <fullName evidence="2">Fluoroacetate dehalogenase</fullName>
        <ecNumber evidence="2">3.8.1.3</ecNumber>
    </submittedName>
</protein>
<dbReference type="RefSeq" id="WP_414734118.1">
    <property type="nucleotide sequence ID" value="NZ_CAJGUP010000229.1"/>
</dbReference>
<proteinExistence type="predicted"/>
<dbReference type="AlphaFoldDB" id="A0A0M7FCM6"/>
<gene>
    <name evidence="2" type="ORF">ERS370011_02262</name>
</gene>
<organism evidence="2 3">
    <name type="scientific">Bordetella pseudohinzii</name>
    <dbReference type="NCBI Taxonomy" id="1331258"/>
    <lineage>
        <taxon>Bacteria</taxon>
        <taxon>Pseudomonadati</taxon>
        <taxon>Pseudomonadota</taxon>
        <taxon>Betaproteobacteria</taxon>
        <taxon>Burkholderiales</taxon>
        <taxon>Alcaligenaceae</taxon>
        <taxon>Bordetella</taxon>
    </lineage>
</organism>
<name>A0A0M7FCM6_9BORD</name>
<dbReference type="PANTHER" id="PTHR43798">
    <property type="entry name" value="MONOACYLGLYCEROL LIPASE"/>
    <property type="match status" value="1"/>
</dbReference>
<dbReference type="GO" id="GO:0018785">
    <property type="term" value="F:haloacetate dehalogenase activity"/>
    <property type="evidence" value="ECO:0007669"/>
    <property type="project" value="UniProtKB-EC"/>
</dbReference>
<dbReference type="Proteomes" id="UP000053096">
    <property type="component" value="Unassembled WGS sequence"/>
</dbReference>
<sequence>MWRARFASAWIDKDSMVSEDAFFEVPLRRIAVGDIALAARVAGQGPALLLLHGHPQTQAIWHRLWPALTRRFTCVAADLRGYGDSDKPAASPDHGAHAKRVMAADMLALMQALGLPRFSVLAHDRGARVAHRLGLDHPEHVQRMMLLDIAPTLDMYEGTTRAFAQAYYHWFWLIQPAPLPETMIARDPAFYVRGVMGGRPGGLAHFAPRALAEYERCARLPGWATGVCEDYRASATIDLEHDRASRQAGQRLAMPLRVLWGERGAVGRNFDVLGLWRAVAAQVDGRAIDAAHYLPEEAPGAVLEEALAFLAGGQSPAADRAMQKGTQAGC</sequence>
<dbReference type="InterPro" id="IPR050266">
    <property type="entry name" value="AB_hydrolase_sf"/>
</dbReference>
<feature type="domain" description="AB hydrolase-1" evidence="1">
    <location>
        <begin position="46"/>
        <end position="297"/>
    </location>
</feature>
<dbReference type="Pfam" id="PF00561">
    <property type="entry name" value="Abhydrolase_1"/>
    <property type="match status" value="1"/>
</dbReference>
<dbReference type="InterPro" id="IPR029058">
    <property type="entry name" value="AB_hydrolase_fold"/>
</dbReference>
<dbReference type="Gene3D" id="3.40.50.1820">
    <property type="entry name" value="alpha/beta hydrolase"/>
    <property type="match status" value="1"/>
</dbReference>
<dbReference type="EMBL" id="CYTV01000005">
    <property type="protein sequence ID" value="CUI79410.1"/>
    <property type="molecule type" value="Genomic_DNA"/>
</dbReference>
<evidence type="ECO:0000259" key="1">
    <source>
        <dbReference type="Pfam" id="PF00561"/>
    </source>
</evidence>
<evidence type="ECO:0000313" key="2">
    <source>
        <dbReference type="EMBL" id="CUI79410.1"/>
    </source>
</evidence>
<reference evidence="2 3" key="1">
    <citation type="submission" date="2015-09" db="EMBL/GenBank/DDBJ databases">
        <authorList>
            <person name="Jackson K.R."/>
            <person name="Lunt B.L."/>
            <person name="Fisher J.N.B."/>
            <person name="Gardner A.V."/>
            <person name="Bailey M.E."/>
            <person name="Deus L.M."/>
            <person name="Earl A.S."/>
            <person name="Gibby P.D."/>
            <person name="Hartmann K.A."/>
            <person name="Liu J.E."/>
            <person name="Manci A.M."/>
            <person name="Nielsen D.A."/>
            <person name="Solomon M.B."/>
            <person name="Breakwell D.P."/>
            <person name="Burnett S.H."/>
            <person name="Grose J.H."/>
        </authorList>
    </citation>
    <scope>NUCLEOTIDE SEQUENCE [LARGE SCALE GENOMIC DNA]</scope>
    <source>
        <strain evidence="2 3">2789STDY5608636</strain>
    </source>
</reference>
<dbReference type="InterPro" id="IPR000073">
    <property type="entry name" value="AB_hydrolase_1"/>
</dbReference>
<dbReference type="EC" id="3.8.1.3" evidence="2"/>
<dbReference type="SUPFAM" id="SSF53474">
    <property type="entry name" value="alpha/beta-Hydrolases"/>
    <property type="match status" value="1"/>
</dbReference>
<accession>A0A0M7FCM6</accession>